<geneLocation type="plasmid" evidence="2">
    <name>pgfj2</name>
</geneLocation>
<dbReference type="KEGG" id="asol:BEN76_17030"/>
<organism evidence="1 2">
    <name type="scientific">Acinetobacter soli</name>
    <dbReference type="NCBI Taxonomy" id="487316"/>
    <lineage>
        <taxon>Bacteria</taxon>
        <taxon>Pseudomonadati</taxon>
        <taxon>Pseudomonadota</taxon>
        <taxon>Gammaproteobacteria</taxon>
        <taxon>Moraxellales</taxon>
        <taxon>Moraxellaceae</taxon>
        <taxon>Acinetobacter</taxon>
    </lineage>
</organism>
<dbReference type="EMBL" id="CP016898">
    <property type="protein sequence ID" value="APV37751.1"/>
    <property type="molecule type" value="Genomic_DNA"/>
</dbReference>
<evidence type="ECO:0000313" key="1">
    <source>
        <dbReference type="EMBL" id="APV37751.1"/>
    </source>
</evidence>
<evidence type="ECO:0000313" key="2">
    <source>
        <dbReference type="Proteomes" id="UP000185674"/>
    </source>
</evidence>
<reference evidence="1 2" key="1">
    <citation type="submission" date="2016-08" db="EMBL/GenBank/DDBJ databases">
        <title>Complete genome sequence of Acinetobacter baylyi strain GFJ2.</title>
        <authorList>
            <person name="Tabata M."/>
            <person name="Kuboki S."/>
            <person name="Gibu N."/>
            <person name="Kinouchi Y."/>
            <person name="Vangnai A."/>
            <person name="Kasai D."/>
            <person name="Fukuda M."/>
        </authorList>
    </citation>
    <scope>NUCLEOTIDE SEQUENCE [LARGE SCALE GENOMIC DNA]</scope>
    <source>
        <strain evidence="1 2">GFJ2</strain>
        <plasmid evidence="2">Plasmid pgfj2</plasmid>
    </source>
</reference>
<keyword evidence="1" id="KW-0614">Plasmid</keyword>
<dbReference type="RefSeq" id="WP_076033759.1">
    <property type="nucleotide sequence ID" value="NZ_CP016898.1"/>
</dbReference>
<dbReference type="Proteomes" id="UP000185674">
    <property type="component" value="Plasmid pGFJ2"/>
</dbReference>
<dbReference type="AlphaFoldDB" id="A0A1P8ENC9"/>
<gene>
    <name evidence="1" type="ORF">BEN76_17030</name>
</gene>
<name>A0A1P8ENC9_9GAMM</name>
<proteinExistence type="predicted"/>
<accession>A0A1P8ENC9</accession>
<protein>
    <submittedName>
        <fullName evidence="1">Uncharacterized protein</fullName>
    </submittedName>
</protein>
<sequence>MLKKIPVYFSEKSLSKLQIIMGEDGKVSPTINRLLEAVNEPMLFKEMGFIGVEFTTHYDIPMTLEVVDR</sequence>